<reference evidence="6 7" key="2">
    <citation type="journal article" date="2012" name="Proc. Natl. Acad. Sci. U.S.A.">
        <title>Gain and loss of multiple functionally related, horizontally transferred genes in the reduced genomes of two microsporidian parasites.</title>
        <authorList>
            <person name="Pombert J.-F."/>
            <person name="Selman M."/>
            <person name="Burki F."/>
            <person name="Bardell F.T."/>
            <person name="Farinelli L."/>
            <person name="Solter L.F."/>
            <person name="Whitman D.W."/>
            <person name="Weiss L.M."/>
            <person name="Corradi N."/>
            <person name="Keeling P.J."/>
        </authorList>
    </citation>
    <scope>NUCLEOTIDE SEQUENCE [LARGE SCALE GENOMIC DNA]</scope>
    <source>
        <strain evidence="6 7">ATCC 50506</strain>
    </source>
</reference>
<dbReference type="EMBL" id="CP001944">
    <property type="protein sequence ID" value="ADM11255.1"/>
    <property type="molecule type" value="Genomic_DNA"/>
</dbReference>
<dbReference type="GO" id="GO:0045943">
    <property type="term" value="P:positive regulation of transcription by RNA polymerase I"/>
    <property type="evidence" value="ECO:0007669"/>
    <property type="project" value="TreeGrafter"/>
</dbReference>
<dbReference type="PANTHER" id="PTHR19924">
    <property type="entry name" value="UTP15 U3 SMALL NUCLEOLAR RNA-ASSOCIATED PROTEIN 15 FAMILY MEMBER"/>
    <property type="match status" value="1"/>
</dbReference>
<dbReference type="KEGG" id="ein:Eint_031120"/>
<dbReference type="GeneID" id="9698825"/>
<evidence type="ECO:0000256" key="4">
    <source>
        <dbReference type="ARBA" id="ARBA00023242"/>
    </source>
</evidence>
<dbReference type="Gene3D" id="2.130.10.10">
    <property type="entry name" value="YVTN repeat-like/Quinoprotein amine dehydrogenase"/>
    <property type="match status" value="2"/>
</dbReference>
<dbReference type="Proteomes" id="UP000002313">
    <property type="component" value="Chromosome III"/>
</dbReference>
<dbReference type="SUPFAM" id="SSF50978">
    <property type="entry name" value="WD40 repeat-like"/>
    <property type="match status" value="1"/>
</dbReference>
<comment type="subcellular location">
    <subcellularLocation>
        <location evidence="1">Nucleus</location>
        <location evidence="1">Nucleolus</location>
    </subcellularLocation>
</comment>
<evidence type="ECO:0000256" key="3">
    <source>
        <dbReference type="ARBA" id="ARBA00022737"/>
    </source>
</evidence>
<dbReference type="VEuPathDB" id="MicrosporidiaDB:Eint_031120"/>
<evidence type="ECO:0000313" key="7">
    <source>
        <dbReference type="Proteomes" id="UP000002313"/>
    </source>
</evidence>
<dbReference type="PANTHER" id="PTHR19924:SF26">
    <property type="entry name" value="U3 SMALL NUCLEOLAR RNA-ASSOCIATED PROTEIN 15 HOMOLOG"/>
    <property type="match status" value="1"/>
</dbReference>
<keyword evidence="7" id="KW-1185">Reference proteome</keyword>
<dbReference type="PROSITE" id="PS50082">
    <property type="entry name" value="WD_REPEATS_2"/>
    <property type="match status" value="1"/>
</dbReference>
<name>E0S6C0_ENCIT</name>
<dbReference type="GO" id="GO:0006364">
    <property type="term" value="P:rRNA processing"/>
    <property type="evidence" value="ECO:0007669"/>
    <property type="project" value="TreeGrafter"/>
</dbReference>
<dbReference type="AlphaFoldDB" id="E0S6C0"/>
<protein>
    <submittedName>
        <fullName evidence="6">WD40 domain-containing protein</fullName>
    </submittedName>
</protein>
<keyword evidence="3" id="KW-0677">Repeat</keyword>
<evidence type="ECO:0000256" key="1">
    <source>
        <dbReference type="ARBA" id="ARBA00004604"/>
    </source>
</evidence>
<organism evidence="6 7">
    <name type="scientific">Encephalitozoon intestinalis (strain ATCC 50506)</name>
    <name type="common">Microsporidian parasite</name>
    <name type="synonym">Septata intestinalis</name>
    <dbReference type="NCBI Taxonomy" id="876142"/>
    <lineage>
        <taxon>Eukaryota</taxon>
        <taxon>Fungi</taxon>
        <taxon>Fungi incertae sedis</taxon>
        <taxon>Microsporidia</taxon>
        <taxon>Unikaryonidae</taxon>
        <taxon>Encephalitozoon</taxon>
    </lineage>
</organism>
<gene>
    <name evidence="6" type="ORF">Eint_031120</name>
</gene>
<keyword evidence="4" id="KW-0539">Nucleus</keyword>
<proteinExistence type="predicted"/>
<dbReference type="Pfam" id="PF00400">
    <property type="entry name" value="WD40"/>
    <property type="match status" value="1"/>
</dbReference>
<evidence type="ECO:0000256" key="2">
    <source>
        <dbReference type="ARBA" id="ARBA00022574"/>
    </source>
</evidence>
<dbReference type="RefSeq" id="XP_003072615.1">
    <property type="nucleotide sequence ID" value="XM_003072569.1"/>
</dbReference>
<feature type="repeat" description="WD" evidence="5">
    <location>
        <begin position="138"/>
        <end position="170"/>
    </location>
</feature>
<dbReference type="GO" id="GO:0005730">
    <property type="term" value="C:nucleolus"/>
    <property type="evidence" value="ECO:0007669"/>
    <property type="project" value="UniProtKB-SubCell"/>
</dbReference>
<dbReference type="HOGENOM" id="CLU_071105_0_0_1"/>
<dbReference type="InterPro" id="IPR036322">
    <property type="entry name" value="WD40_repeat_dom_sf"/>
</dbReference>
<sequence>MISSIGFLPGGVSIERLKEFVYDEDIHRALDYLGIPVVDKSKMACDDDIDESEEIVENDIIVFCTPNEDDVSFLQFYVQNRECTNIFLHHDTYVFSTICDSTQAVIGGETYVALATFEKDIMVFDPFVRNPVLPQVLLKGHEEAVLSIECSNGVLFSGGLDSTIIEWDTEKALPKNRIQAMGPVNKLGTLNSSVIYSVENSLYWTDREIRFDGEVERIRIMDNKMLVSDSTGILRHYDLRNVSDPVMEKRIHEDSITGIDVLGSNVYTGSLDGSIKIVSLETFDVMNSEDVEEKIFSLKVHEDGFYVYGGEKNEPELRYIDCSKDE</sequence>
<accession>E0S6C0</accession>
<reference evidence="6 7" key="1">
    <citation type="journal article" date="2010" name="Nat. Commun.">
        <title>The complete sequence of the smallest known nuclear genome from the microsporidian Encephalitozoon intestinalis.</title>
        <authorList>
            <person name="Corradi N."/>
            <person name="Pombert J.-F."/>
            <person name="Farinelli L."/>
            <person name="Didier E.S."/>
            <person name="Keeling P.J."/>
        </authorList>
    </citation>
    <scope>NUCLEOTIDE SEQUENCE [LARGE SCALE GENOMIC DNA]</scope>
    <source>
        <strain evidence="6 7">ATCC 50506</strain>
    </source>
</reference>
<dbReference type="InterPro" id="IPR015943">
    <property type="entry name" value="WD40/YVTN_repeat-like_dom_sf"/>
</dbReference>
<dbReference type="SMART" id="SM00320">
    <property type="entry name" value="WD40"/>
    <property type="match status" value="2"/>
</dbReference>
<evidence type="ECO:0000256" key="5">
    <source>
        <dbReference type="PROSITE-ProRule" id="PRU00221"/>
    </source>
</evidence>
<dbReference type="InterPro" id="IPR001680">
    <property type="entry name" value="WD40_rpt"/>
</dbReference>
<evidence type="ECO:0000313" key="6">
    <source>
        <dbReference type="EMBL" id="ADM11255.1"/>
    </source>
</evidence>
<keyword evidence="2 5" id="KW-0853">WD repeat</keyword>
<dbReference type="OrthoDB" id="270624at2759"/>